<evidence type="ECO:0000313" key="4">
    <source>
        <dbReference type="Proteomes" id="UP000603141"/>
    </source>
</evidence>
<organism evidence="3 4">
    <name type="scientific">Luteolibacter pohnpeiensis</name>
    <dbReference type="NCBI Taxonomy" id="454153"/>
    <lineage>
        <taxon>Bacteria</taxon>
        <taxon>Pseudomonadati</taxon>
        <taxon>Verrucomicrobiota</taxon>
        <taxon>Verrucomicrobiia</taxon>
        <taxon>Verrucomicrobiales</taxon>
        <taxon>Verrucomicrobiaceae</taxon>
        <taxon>Luteolibacter</taxon>
    </lineage>
</organism>
<dbReference type="Proteomes" id="UP000603141">
    <property type="component" value="Unassembled WGS sequence"/>
</dbReference>
<feature type="domain" description="Ice-binding protein C-terminal" evidence="2">
    <location>
        <begin position="136"/>
        <end position="159"/>
    </location>
</feature>
<dbReference type="RefSeq" id="WP_200268939.1">
    <property type="nucleotide sequence ID" value="NZ_JAENIJ010000008.1"/>
</dbReference>
<protein>
    <submittedName>
        <fullName evidence="3">PEP-CTERM sorting domain-containing protein</fullName>
    </submittedName>
</protein>
<keyword evidence="1" id="KW-0732">Signal</keyword>
<evidence type="ECO:0000313" key="3">
    <source>
        <dbReference type="EMBL" id="MBK1882116.1"/>
    </source>
</evidence>
<comment type="caution">
    <text evidence="3">The sequence shown here is derived from an EMBL/GenBank/DDBJ whole genome shotgun (WGS) entry which is preliminary data.</text>
</comment>
<proteinExistence type="predicted"/>
<feature type="signal peptide" evidence="1">
    <location>
        <begin position="1"/>
        <end position="20"/>
    </location>
</feature>
<feature type="chain" id="PRO_5037784385" evidence="1">
    <location>
        <begin position="21"/>
        <end position="159"/>
    </location>
</feature>
<dbReference type="InterPro" id="IPR013424">
    <property type="entry name" value="Ice-binding_C"/>
</dbReference>
<evidence type="ECO:0000259" key="2">
    <source>
        <dbReference type="Pfam" id="PF07589"/>
    </source>
</evidence>
<evidence type="ECO:0000256" key="1">
    <source>
        <dbReference type="SAM" id="SignalP"/>
    </source>
</evidence>
<keyword evidence="4" id="KW-1185">Reference proteome</keyword>
<dbReference type="NCBIfam" id="TIGR02595">
    <property type="entry name" value="PEP_CTERM"/>
    <property type="match status" value="1"/>
</dbReference>
<gene>
    <name evidence="3" type="ORF">JIN85_06810</name>
</gene>
<accession>A0A934S435</accession>
<sequence>MKIKATMVAALLLLAPALHAFTLDFASSVGATLPSDLVINVPGYGDVSFSANYASSLEVGTDFYGGATLQFDNNEVVLVTFLGGVPTDVDFSTVAVSAISGEQFVVIPISSSQYAVALQGSTDGAGIGAVTFNAAAVPEPSSAVLGLLGAAGLFVRRRR</sequence>
<dbReference type="Pfam" id="PF07589">
    <property type="entry name" value="PEP-CTERM"/>
    <property type="match status" value="1"/>
</dbReference>
<name>A0A934S435_9BACT</name>
<dbReference type="EMBL" id="JAENIJ010000008">
    <property type="protein sequence ID" value="MBK1882116.1"/>
    <property type="molecule type" value="Genomic_DNA"/>
</dbReference>
<dbReference type="AlphaFoldDB" id="A0A934S435"/>
<reference evidence="3" key="1">
    <citation type="submission" date="2021-01" db="EMBL/GenBank/DDBJ databases">
        <title>Modified the classification status of verrucomicrobia.</title>
        <authorList>
            <person name="Feng X."/>
        </authorList>
    </citation>
    <scope>NUCLEOTIDE SEQUENCE</scope>
    <source>
        <strain evidence="3">KCTC 22041</strain>
    </source>
</reference>